<evidence type="ECO:0000313" key="7">
    <source>
        <dbReference type="EMBL" id="KTD72235.1"/>
    </source>
</evidence>
<evidence type="ECO:0000256" key="1">
    <source>
        <dbReference type="ARBA" id="ARBA00004651"/>
    </source>
</evidence>
<evidence type="ECO:0000256" key="6">
    <source>
        <dbReference type="SAM" id="Phobius"/>
    </source>
</evidence>
<feature type="transmembrane region" description="Helical" evidence="6">
    <location>
        <begin position="260"/>
        <end position="280"/>
    </location>
</feature>
<feature type="transmembrane region" description="Helical" evidence="6">
    <location>
        <begin position="389"/>
        <end position="415"/>
    </location>
</feature>
<reference evidence="7 8" key="1">
    <citation type="submission" date="2015-11" db="EMBL/GenBank/DDBJ databases">
        <title>Genomic analysis of 38 Legionella species identifies large and diverse effector repertoires.</title>
        <authorList>
            <person name="Burstein D."/>
            <person name="Amaro F."/>
            <person name="Zusman T."/>
            <person name="Lifshitz Z."/>
            <person name="Cohen O."/>
            <person name="Gilbert J.A."/>
            <person name="Pupko T."/>
            <person name="Shuman H.A."/>
            <person name="Segal G."/>
        </authorList>
    </citation>
    <scope>NUCLEOTIDE SEQUENCE [LARGE SCALE GENOMIC DNA]</scope>
    <source>
        <strain evidence="7 8">ATCC 49180</strain>
    </source>
</reference>
<keyword evidence="8" id="KW-1185">Reference proteome</keyword>
<sequence>MNNYSKLLQTSFLSSVSTLVKILTGMLSLKIVALYTGPEGVALLGQFMALANIFATIAGGGISLGVIKYVAEYANTSKFRDFLPTATFYTLFFSVVTMFAGLTYSKALAEWILGSTEFAYLIQWMAISQVFIAMHLLFCSIINGFGQIRLLVSITVISSLLSFVIIGAGAVFYQLKGTLFSFVLAQALAIIISLAFVHRKEWFSLLFFRRTDKSHFVNLVRYSFMTTISTLTVPLAQIVVRNDLSTLFGWDSVGYWQAVVRLSDAYLMFVTTALTAYYLPRLSELQDPAALKQEIAQTYRILMPLVGLILVLIYLCRDIIINLLYSKTFVPATQLFSYQLLGDFFRIASWLFTYLLLAKTWTKTYIITEILLSLIFIGLSYSFSRYYGLIGVTYAFALTYLVYWFLMGVIAVFYFKWKNKNYKFAVLKQV</sequence>
<feature type="transmembrane region" description="Helical" evidence="6">
    <location>
        <begin position="122"/>
        <end position="143"/>
    </location>
</feature>
<dbReference type="EMBL" id="LNZA01000001">
    <property type="protein sequence ID" value="KTD72235.1"/>
    <property type="molecule type" value="Genomic_DNA"/>
</dbReference>
<evidence type="ECO:0000256" key="5">
    <source>
        <dbReference type="ARBA" id="ARBA00023136"/>
    </source>
</evidence>
<dbReference type="STRING" id="40335.Ltuc_0082"/>
<proteinExistence type="predicted"/>
<feature type="transmembrane region" description="Helical" evidence="6">
    <location>
        <begin position="150"/>
        <end position="173"/>
    </location>
</feature>
<comment type="subcellular location">
    <subcellularLocation>
        <location evidence="1">Cell membrane</location>
        <topology evidence="1">Multi-pass membrane protein</topology>
    </subcellularLocation>
</comment>
<feature type="transmembrane region" description="Helical" evidence="6">
    <location>
        <begin position="364"/>
        <end position="383"/>
    </location>
</feature>
<accession>A0A0W0ZSQ8</accession>
<name>A0A0W0ZSQ8_9GAMM</name>
<dbReference type="InterPro" id="IPR044550">
    <property type="entry name" value="WzxE"/>
</dbReference>
<evidence type="ECO:0000256" key="4">
    <source>
        <dbReference type="ARBA" id="ARBA00022989"/>
    </source>
</evidence>
<feature type="transmembrane region" description="Helical" evidence="6">
    <location>
        <begin position="336"/>
        <end position="357"/>
    </location>
</feature>
<dbReference type="Pfam" id="PF01943">
    <property type="entry name" value="Polysacc_synt"/>
    <property type="match status" value="1"/>
</dbReference>
<dbReference type="CDD" id="cd13125">
    <property type="entry name" value="MATE_like_10"/>
    <property type="match status" value="1"/>
</dbReference>
<feature type="transmembrane region" description="Helical" evidence="6">
    <location>
        <begin position="301"/>
        <end position="324"/>
    </location>
</feature>
<evidence type="ECO:0000256" key="2">
    <source>
        <dbReference type="ARBA" id="ARBA00022475"/>
    </source>
</evidence>
<dbReference type="AlphaFoldDB" id="A0A0W0ZSQ8"/>
<evidence type="ECO:0000313" key="8">
    <source>
        <dbReference type="Proteomes" id="UP000054693"/>
    </source>
</evidence>
<feature type="transmembrane region" description="Helical" evidence="6">
    <location>
        <begin position="12"/>
        <end position="35"/>
    </location>
</feature>
<comment type="caution">
    <text evidence="7">The sequence shown here is derived from an EMBL/GenBank/DDBJ whole genome shotgun (WGS) entry which is preliminary data.</text>
</comment>
<dbReference type="InterPro" id="IPR050833">
    <property type="entry name" value="Poly_Biosynth_Transport"/>
</dbReference>
<protein>
    <submittedName>
        <fullName evidence="7">Lipopolysaccharide biosynthesis protein</fullName>
    </submittedName>
</protein>
<keyword evidence="4 6" id="KW-1133">Transmembrane helix</keyword>
<gene>
    <name evidence="7" type="ORF">Ltuc_0082</name>
</gene>
<dbReference type="InterPro" id="IPR002797">
    <property type="entry name" value="Polysacc_synth"/>
</dbReference>
<feature type="transmembrane region" description="Helical" evidence="6">
    <location>
        <begin position="219"/>
        <end position="240"/>
    </location>
</feature>
<feature type="transmembrane region" description="Helical" evidence="6">
    <location>
        <begin position="82"/>
        <end position="102"/>
    </location>
</feature>
<dbReference type="PANTHER" id="PTHR30250">
    <property type="entry name" value="PST FAMILY PREDICTED COLANIC ACID TRANSPORTER"/>
    <property type="match status" value="1"/>
</dbReference>
<dbReference type="PANTHER" id="PTHR30250:SF30">
    <property type="entry name" value="LIPID III FLIPPASE"/>
    <property type="match status" value="1"/>
</dbReference>
<keyword evidence="2" id="KW-1003">Cell membrane</keyword>
<evidence type="ECO:0000256" key="3">
    <source>
        <dbReference type="ARBA" id="ARBA00022692"/>
    </source>
</evidence>
<dbReference type="RefSeq" id="WP_058519397.1">
    <property type="nucleotide sequence ID" value="NZ_CAAAIP010000005.1"/>
</dbReference>
<feature type="transmembrane region" description="Helical" evidence="6">
    <location>
        <begin position="47"/>
        <end position="70"/>
    </location>
</feature>
<dbReference type="Proteomes" id="UP000054693">
    <property type="component" value="Unassembled WGS sequence"/>
</dbReference>
<keyword evidence="5 6" id="KW-0472">Membrane</keyword>
<organism evidence="7 8">
    <name type="scientific">Legionella tucsonensis</name>
    <dbReference type="NCBI Taxonomy" id="40335"/>
    <lineage>
        <taxon>Bacteria</taxon>
        <taxon>Pseudomonadati</taxon>
        <taxon>Pseudomonadota</taxon>
        <taxon>Gammaproteobacteria</taxon>
        <taxon>Legionellales</taxon>
        <taxon>Legionellaceae</taxon>
        <taxon>Legionella</taxon>
    </lineage>
</organism>
<dbReference type="GO" id="GO:0009246">
    <property type="term" value="P:enterobacterial common antigen biosynthetic process"/>
    <property type="evidence" value="ECO:0007669"/>
    <property type="project" value="InterPro"/>
</dbReference>
<dbReference type="GO" id="GO:0005886">
    <property type="term" value="C:plasma membrane"/>
    <property type="evidence" value="ECO:0007669"/>
    <property type="project" value="UniProtKB-SubCell"/>
</dbReference>
<feature type="transmembrane region" description="Helical" evidence="6">
    <location>
        <begin position="179"/>
        <end position="198"/>
    </location>
</feature>
<dbReference type="OrthoDB" id="9769862at2"/>
<keyword evidence="3 6" id="KW-0812">Transmembrane</keyword>
<dbReference type="PATRIC" id="fig|40335.7.peg.84"/>